<dbReference type="Pfam" id="PF00155">
    <property type="entry name" value="Aminotran_1_2"/>
    <property type="match status" value="1"/>
</dbReference>
<proteinExistence type="inferred from homology"/>
<dbReference type="CDD" id="cd00609">
    <property type="entry name" value="AAT_like"/>
    <property type="match status" value="1"/>
</dbReference>
<dbReference type="PANTHER" id="PTHR43807:SF20">
    <property type="entry name" value="FI04487P"/>
    <property type="match status" value="1"/>
</dbReference>
<dbReference type="SUPFAM" id="SSF53383">
    <property type="entry name" value="PLP-dependent transferases"/>
    <property type="match status" value="1"/>
</dbReference>
<dbReference type="GO" id="GO:0005737">
    <property type="term" value="C:cytoplasm"/>
    <property type="evidence" value="ECO:0007669"/>
    <property type="project" value="TreeGrafter"/>
</dbReference>
<protein>
    <recommendedName>
        <fullName evidence="5">Aminotransferase</fullName>
        <ecNumber evidence="5">2.6.1.-</ecNumber>
    </recommendedName>
</protein>
<comment type="similarity">
    <text evidence="5">Belongs to the class-I pyridoxal-phosphate-dependent aminotransferase family.</text>
</comment>
<reference evidence="7 8" key="1">
    <citation type="submission" date="2017-09" db="EMBL/GenBank/DDBJ databases">
        <authorList>
            <person name="Lee N."/>
            <person name="Cho B.-K."/>
        </authorList>
    </citation>
    <scope>NUCLEOTIDE SEQUENCE [LARGE SCALE GENOMIC DNA]</scope>
    <source>
        <strain evidence="7 8">ATCC 12461</strain>
    </source>
</reference>
<dbReference type="InterPro" id="IPR004838">
    <property type="entry name" value="NHTrfase_class1_PyrdxlP-BS"/>
</dbReference>
<dbReference type="GO" id="GO:0016212">
    <property type="term" value="F:kynurenine-oxoglutarate transaminase activity"/>
    <property type="evidence" value="ECO:0007669"/>
    <property type="project" value="TreeGrafter"/>
</dbReference>
<evidence type="ECO:0000313" key="7">
    <source>
        <dbReference type="EMBL" id="QEV16158.1"/>
    </source>
</evidence>
<gene>
    <name evidence="7" type="ORF">CP975_00200</name>
</gene>
<dbReference type="EC" id="2.6.1.-" evidence="5"/>
<keyword evidence="4" id="KW-0663">Pyridoxal phosphate</keyword>
<dbReference type="InterPro" id="IPR051326">
    <property type="entry name" value="Kynurenine-oxoglutarate_AT"/>
</dbReference>
<dbReference type="Proteomes" id="UP000326553">
    <property type="component" value="Chromosome"/>
</dbReference>
<evidence type="ECO:0000256" key="3">
    <source>
        <dbReference type="ARBA" id="ARBA00022679"/>
    </source>
</evidence>
<feature type="domain" description="Aminotransferase class I/classII large" evidence="6">
    <location>
        <begin position="48"/>
        <end position="370"/>
    </location>
</feature>
<evidence type="ECO:0000259" key="6">
    <source>
        <dbReference type="Pfam" id="PF00155"/>
    </source>
</evidence>
<evidence type="ECO:0000256" key="4">
    <source>
        <dbReference type="ARBA" id="ARBA00022898"/>
    </source>
</evidence>
<evidence type="ECO:0000256" key="2">
    <source>
        <dbReference type="ARBA" id="ARBA00022576"/>
    </source>
</evidence>
<dbReference type="AlphaFoldDB" id="A0A5J6H933"/>
<comment type="cofactor">
    <cofactor evidence="1 5">
        <name>pyridoxal 5'-phosphate</name>
        <dbReference type="ChEBI" id="CHEBI:597326"/>
    </cofactor>
</comment>
<dbReference type="KEGG" id="salw:CP975_00200"/>
<evidence type="ECO:0000256" key="1">
    <source>
        <dbReference type="ARBA" id="ARBA00001933"/>
    </source>
</evidence>
<keyword evidence="2 5" id="KW-0032">Aminotransferase</keyword>
<keyword evidence="8" id="KW-1185">Reference proteome</keyword>
<dbReference type="InterPro" id="IPR015424">
    <property type="entry name" value="PyrdxlP-dep_Trfase"/>
</dbReference>
<evidence type="ECO:0000313" key="8">
    <source>
        <dbReference type="Proteomes" id="UP000326553"/>
    </source>
</evidence>
<dbReference type="GO" id="GO:0030170">
    <property type="term" value="F:pyridoxal phosphate binding"/>
    <property type="evidence" value="ECO:0007669"/>
    <property type="project" value="InterPro"/>
</dbReference>
<dbReference type="Gene3D" id="3.40.640.10">
    <property type="entry name" value="Type I PLP-dependent aspartate aminotransferase-like (Major domain)"/>
    <property type="match status" value="1"/>
</dbReference>
<sequence length="392" mass="42132">MTRPTDHGPRISTRVAALQGNSLGEIFLMARERQGIDMALGTPGYPETAADIIGAANDAIRAGKNQYVFPPGDLRLREHIAATLPVPTDPQTELTVTVGGTEALFLALHALIDPGDEVVLLDPGYEQFRSTVAFAGGVPRHVPLHAPDWRFDPDELASAFTSRTRVVLLNSPGNPTGRVLTRQELDQVAELAGRWDATVVCDEVYSSFVFDGREQTSIAEVPGLAERSVVVGSLSKSHAISGWRLGFVRADATRTTAVRRVQELTTNGAPGPLQLAVGQAAGSADLRTASEEMGRRRDLALEIFTGMGMKIFPPEGGCFLLADIAPLTGGGMDGRAFTLELLEATGVVVVPAAPSFADPVRGAQYVRIAFNRQFELLHEVERRVRSFRPCGQ</sequence>
<keyword evidence="3 5" id="KW-0808">Transferase</keyword>
<dbReference type="InterPro" id="IPR004839">
    <property type="entry name" value="Aminotransferase_I/II_large"/>
</dbReference>
<dbReference type="OrthoDB" id="9763453at2"/>
<name>A0A5J6H933_STRAD</name>
<dbReference type="InterPro" id="IPR015422">
    <property type="entry name" value="PyrdxlP-dep_Trfase_small"/>
</dbReference>
<dbReference type="EMBL" id="CP023695">
    <property type="protein sequence ID" value="QEV16158.1"/>
    <property type="molecule type" value="Genomic_DNA"/>
</dbReference>
<dbReference type="Gene3D" id="3.90.1150.10">
    <property type="entry name" value="Aspartate Aminotransferase, domain 1"/>
    <property type="match status" value="1"/>
</dbReference>
<organism evidence="7 8">
    <name type="scientific">Streptomyces alboniger</name>
    <dbReference type="NCBI Taxonomy" id="132473"/>
    <lineage>
        <taxon>Bacteria</taxon>
        <taxon>Bacillati</taxon>
        <taxon>Actinomycetota</taxon>
        <taxon>Actinomycetes</taxon>
        <taxon>Kitasatosporales</taxon>
        <taxon>Streptomycetaceae</taxon>
        <taxon>Streptomyces</taxon>
        <taxon>Streptomyces aurantiacus group</taxon>
    </lineage>
</organism>
<dbReference type="PANTHER" id="PTHR43807">
    <property type="entry name" value="FI04487P"/>
    <property type="match status" value="1"/>
</dbReference>
<dbReference type="InterPro" id="IPR015421">
    <property type="entry name" value="PyrdxlP-dep_Trfase_major"/>
</dbReference>
<accession>A0A5J6H933</accession>
<evidence type="ECO:0000256" key="5">
    <source>
        <dbReference type="RuleBase" id="RU000481"/>
    </source>
</evidence>
<dbReference type="PROSITE" id="PS00105">
    <property type="entry name" value="AA_TRANSFER_CLASS_1"/>
    <property type="match status" value="1"/>
</dbReference>